<dbReference type="EMBL" id="JBANAX010000243">
    <property type="protein sequence ID" value="KAL1217413.1"/>
    <property type="molecule type" value="Genomic_DNA"/>
</dbReference>
<dbReference type="Pfam" id="PF08387">
    <property type="entry name" value="FBD"/>
    <property type="match status" value="1"/>
</dbReference>
<dbReference type="InterPro" id="IPR050232">
    <property type="entry name" value="FBL13/AtMIF1-like"/>
</dbReference>
<protein>
    <submittedName>
        <fullName evidence="2">FBD-associated F-box protein</fullName>
    </submittedName>
</protein>
<dbReference type="SUPFAM" id="SSF52058">
    <property type="entry name" value="L domain-like"/>
    <property type="match status" value="1"/>
</dbReference>
<dbReference type="InterPro" id="IPR001810">
    <property type="entry name" value="F-box_dom"/>
</dbReference>
<accession>A0ABD1BJP8</accession>
<proteinExistence type="predicted"/>
<feature type="domain" description="F-box" evidence="1">
    <location>
        <begin position="10"/>
        <end position="63"/>
    </location>
</feature>
<evidence type="ECO:0000313" key="2">
    <source>
        <dbReference type="EMBL" id="KAL1217413.1"/>
    </source>
</evidence>
<dbReference type="InterPro" id="IPR032675">
    <property type="entry name" value="LRR_dom_sf"/>
</dbReference>
<dbReference type="SMART" id="SM00579">
    <property type="entry name" value="FBD"/>
    <property type="match status" value="1"/>
</dbReference>
<dbReference type="PANTHER" id="PTHR31900:SF34">
    <property type="entry name" value="EMB|CAB62440.1-RELATED"/>
    <property type="match status" value="1"/>
</dbReference>
<dbReference type="PANTHER" id="PTHR31900">
    <property type="entry name" value="F-BOX/RNI SUPERFAMILY PROTEIN-RELATED"/>
    <property type="match status" value="1"/>
</dbReference>
<sequence length="430" mass="50124">MKNRSKITNRDKISQLPDDLLFKILSLIPIRDAMSRCLLSKRWKLVWKMMPTLDFDENSYRNIGSLGFEEFFRTSLHSHEARVLTSLNLKLSQHYRDAECQFLLIIRHILLEITIHSSSVSCSPVRFPRYLNIYKTLVVMKLQGRLVVEVSFPPVCFQSLKSLHLLRVNYRRLECLTSLLSACPILEDLFIERAGGDDGIKLFNISVPSLRRLSILELDSNHASRMCEINTPLKYLKIEDKRSRFNFVEDMPNLVEAHVKADHYETEKLLRLFSSVQRLSIHFFSSKFLHLVGTIFKQLLHLELHMHNRLHRTKILSFLKHSPNLQALKLNGKLLGSIRKKRRYVRKPSSVPKCLTFHLESLEWRGYAGRPEDKEIAAYILRNARCLKTAKVSYGKKHNLRIVKELKSLSEVLTSCQLVIQPQRPEVSIE</sequence>
<evidence type="ECO:0000259" key="1">
    <source>
        <dbReference type="PROSITE" id="PS50181"/>
    </source>
</evidence>
<dbReference type="Pfam" id="PF07723">
    <property type="entry name" value="LRR_2"/>
    <property type="match status" value="1"/>
</dbReference>
<dbReference type="InterPro" id="IPR013101">
    <property type="entry name" value="LRR_PRU1-like"/>
</dbReference>
<dbReference type="PROSITE" id="PS50181">
    <property type="entry name" value="FBOX"/>
    <property type="match status" value="1"/>
</dbReference>
<reference evidence="2 3" key="1">
    <citation type="submission" date="2024-04" db="EMBL/GenBank/DDBJ databases">
        <title>Genome assembly C_amara_ONT_v2.</title>
        <authorList>
            <person name="Yant L."/>
            <person name="Moore C."/>
            <person name="Slenker M."/>
        </authorList>
    </citation>
    <scope>NUCLEOTIDE SEQUENCE [LARGE SCALE GENOMIC DNA]</scope>
    <source>
        <tissue evidence="2">Leaf</tissue>
    </source>
</reference>
<dbReference type="Gene3D" id="3.80.10.10">
    <property type="entry name" value="Ribonuclease Inhibitor"/>
    <property type="match status" value="1"/>
</dbReference>
<dbReference type="InterPro" id="IPR006566">
    <property type="entry name" value="FBD"/>
</dbReference>
<gene>
    <name evidence="2" type="ORF">V5N11_004591</name>
</gene>
<keyword evidence="3" id="KW-1185">Reference proteome</keyword>
<evidence type="ECO:0000313" key="3">
    <source>
        <dbReference type="Proteomes" id="UP001558713"/>
    </source>
</evidence>
<organism evidence="2 3">
    <name type="scientific">Cardamine amara subsp. amara</name>
    <dbReference type="NCBI Taxonomy" id="228776"/>
    <lineage>
        <taxon>Eukaryota</taxon>
        <taxon>Viridiplantae</taxon>
        <taxon>Streptophyta</taxon>
        <taxon>Embryophyta</taxon>
        <taxon>Tracheophyta</taxon>
        <taxon>Spermatophyta</taxon>
        <taxon>Magnoliopsida</taxon>
        <taxon>eudicotyledons</taxon>
        <taxon>Gunneridae</taxon>
        <taxon>Pentapetalae</taxon>
        <taxon>rosids</taxon>
        <taxon>malvids</taxon>
        <taxon>Brassicales</taxon>
        <taxon>Brassicaceae</taxon>
        <taxon>Cardamineae</taxon>
        <taxon>Cardamine</taxon>
    </lineage>
</organism>
<name>A0ABD1BJP8_CARAN</name>
<dbReference type="Pfam" id="PF00646">
    <property type="entry name" value="F-box"/>
    <property type="match status" value="1"/>
</dbReference>
<dbReference type="InterPro" id="IPR036047">
    <property type="entry name" value="F-box-like_dom_sf"/>
</dbReference>
<dbReference type="Proteomes" id="UP001558713">
    <property type="component" value="Unassembled WGS sequence"/>
</dbReference>
<dbReference type="Gene3D" id="1.20.1280.50">
    <property type="match status" value="1"/>
</dbReference>
<dbReference type="AlphaFoldDB" id="A0ABD1BJP8"/>
<dbReference type="InterPro" id="IPR053781">
    <property type="entry name" value="F-box_AtFBL13-like"/>
</dbReference>
<comment type="caution">
    <text evidence="2">The sequence shown here is derived from an EMBL/GenBank/DDBJ whole genome shotgun (WGS) entry which is preliminary data.</text>
</comment>
<dbReference type="CDD" id="cd22160">
    <property type="entry name" value="F-box_AtFBL13-like"/>
    <property type="match status" value="1"/>
</dbReference>
<dbReference type="SUPFAM" id="SSF81383">
    <property type="entry name" value="F-box domain"/>
    <property type="match status" value="1"/>
</dbReference>